<dbReference type="Pfam" id="PF08386">
    <property type="entry name" value="Abhydrolase_4"/>
    <property type="match status" value="1"/>
</dbReference>
<dbReference type="InterPro" id="IPR050471">
    <property type="entry name" value="AB_hydrolase"/>
</dbReference>
<dbReference type="GO" id="GO:0016787">
    <property type="term" value="F:hydrolase activity"/>
    <property type="evidence" value="ECO:0007669"/>
    <property type="project" value="UniProtKB-KW"/>
</dbReference>
<dbReference type="InterPro" id="IPR000073">
    <property type="entry name" value="AB_hydrolase_1"/>
</dbReference>
<evidence type="ECO:0000313" key="3">
    <source>
        <dbReference type="EMBL" id="GAX90759.1"/>
    </source>
</evidence>
<dbReference type="PRINTS" id="PR00111">
    <property type="entry name" value="ABHYDROLASE"/>
</dbReference>
<dbReference type="InterPro" id="IPR013595">
    <property type="entry name" value="Pept_S33_TAP-like_C"/>
</dbReference>
<dbReference type="Gene3D" id="3.40.50.1820">
    <property type="entry name" value="alpha/beta hydrolase"/>
    <property type="match status" value="1"/>
</dbReference>
<name>A0A292YPC1_9BACL</name>
<dbReference type="PANTHER" id="PTHR43433">
    <property type="entry name" value="HYDROLASE, ALPHA/BETA FOLD FAMILY PROTEIN"/>
    <property type="match status" value="1"/>
</dbReference>
<dbReference type="Pfam" id="PF00561">
    <property type="entry name" value="Abhydrolase_1"/>
    <property type="match status" value="1"/>
</dbReference>
<accession>A0A292YPC1</accession>
<dbReference type="PANTHER" id="PTHR43433:SF4">
    <property type="entry name" value="NON-HEME CHLOROPEROXIDASE-RELATED"/>
    <property type="match status" value="1"/>
</dbReference>
<comment type="caution">
    <text evidence="3">The sequence shown here is derived from an EMBL/GenBank/DDBJ whole genome shotgun (WGS) entry which is preliminary data.</text>
</comment>
<keyword evidence="4" id="KW-1185">Reference proteome</keyword>
<dbReference type="RefSeq" id="WP_231705791.1">
    <property type="nucleotide sequence ID" value="NZ_BDUF01000063.1"/>
</dbReference>
<evidence type="ECO:0000259" key="1">
    <source>
        <dbReference type="Pfam" id="PF00561"/>
    </source>
</evidence>
<sequence length="265" mass="30600">MYTATIQNITLHYDRLGSGEPLLLLHGMGERKEGWVWQHELADEYDLIIPDLRGHGQSRQTEDISVENCARDILALLDHLGIGKAHICGFSMGGLVAQEMYRLEPDRCRSLILVSTYHYIPECLRPVLFGMYMWKHLFLPRFIRMRLTAFTCLYSWDETTIQRFHQTASGDNCYKKIVSSCVAIDNRNLLSKIEVPTLIAGSEYDLITPSWIQMLMHKSIAGSELVIFPKAGHMSKLEKPDEFNRSLRRFLNRNRLQPRSTGQDR</sequence>
<dbReference type="AlphaFoldDB" id="A0A292YPC1"/>
<protein>
    <submittedName>
        <fullName evidence="3">Alpha/beta hydrolase</fullName>
    </submittedName>
</protein>
<gene>
    <name evidence="3" type="ORF">EFBL_2400</name>
</gene>
<feature type="domain" description="Peptidase S33 tripeptidyl aminopeptidase-like C-terminal" evidence="2">
    <location>
        <begin position="171"/>
        <end position="255"/>
    </location>
</feature>
<organism evidence="3 4">
    <name type="scientific">Effusibacillus lacus</name>
    <dbReference type="NCBI Taxonomy" id="1348429"/>
    <lineage>
        <taxon>Bacteria</taxon>
        <taxon>Bacillati</taxon>
        <taxon>Bacillota</taxon>
        <taxon>Bacilli</taxon>
        <taxon>Bacillales</taxon>
        <taxon>Alicyclobacillaceae</taxon>
        <taxon>Effusibacillus</taxon>
    </lineage>
</organism>
<keyword evidence="3" id="KW-0378">Hydrolase</keyword>
<evidence type="ECO:0000313" key="4">
    <source>
        <dbReference type="Proteomes" id="UP000217785"/>
    </source>
</evidence>
<dbReference type="InterPro" id="IPR029058">
    <property type="entry name" value="AB_hydrolase_fold"/>
</dbReference>
<dbReference type="EMBL" id="BDUF01000063">
    <property type="protein sequence ID" value="GAX90759.1"/>
    <property type="molecule type" value="Genomic_DNA"/>
</dbReference>
<feature type="domain" description="AB hydrolase-1" evidence="1">
    <location>
        <begin position="21"/>
        <end position="144"/>
    </location>
</feature>
<proteinExistence type="predicted"/>
<evidence type="ECO:0000259" key="2">
    <source>
        <dbReference type="Pfam" id="PF08386"/>
    </source>
</evidence>
<dbReference type="SUPFAM" id="SSF53474">
    <property type="entry name" value="alpha/beta-Hydrolases"/>
    <property type="match status" value="1"/>
</dbReference>
<dbReference type="Proteomes" id="UP000217785">
    <property type="component" value="Unassembled WGS sequence"/>
</dbReference>
<reference evidence="4" key="1">
    <citation type="submission" date="2017-07" db="EMBL/GenBank/DDBJ databases">
        <title>Draft genome sequence of Effusibacillus lacus strain skLN1.</title>
        <authorList>
            <person name="Watanabe M."/>
            <person name="Kojima H."/>
            <person name="Fukui M."/>
        </authorList>
    </citation>
    <scope>NUCLEOTIDE SEQUENCE [LARGE SCALE GENOMIC DNA]</scope>
    <source>
        <strain evidence="4">skLN1</strain>
    </source>
</reference>